<dbReference type="EMBL" id="BMUB01000005">
    <property type="protein sequence ID" value="GGU72946.1"/>
    <property type="molecule type" value="Genomic_DNA"/>
</dbReference>
<evidence type="ECO:0000256" key="4">
    <source>
        <dbReference type="ARBA" id="ARBA00022679"/>
    </source>
</evidence>
<feature type="compositionally biased region" description="Low complexity" evidence="7">
    <location>
        <begin position="995"/>
        <end position="1005"/>
    </location>
</feature>
<dbReference type="InterPro" id="IPR050428">
    <property type="entry name" value="TCS_sensor_his_kinase"/>
</dbReference>
<protein>
    <recommendedName>
        <fullName evidence="2">histidine kinase</fullName>
        <ecNumber evidence="2">2.7.13.3</ecNumber>
    </recommendedName>
</protein>
<organism evidence="11 12">
    <name type="scientific">Kitasatospora aureofaciens</name>
    <name type="common">Streptomyces aureofaciens</name>
    <dbReference type="NCBI Taxonomy" id="1894"/>
    <lineage>
        <taxon>Bacteria</taxon>
        <taxon>Bacillati</taxon>
        <taxon>Actinomycetota</taxon>
        <taxon>Actinomycetes</taxon>
        <taxon>Kitasatosporales</taxon>
        <taxon>Streptomycetaceae</taxon>
        <taxon>Kitasatospora</taxon>
    </lineage>
</organism>
<feature type="region of interest" description="Disordered" evidence="7">
    <location>
        <begin position="920"/>
        <end position="1014"/>
    </location>
</feature>
<accession>A0A1E7N045</accession>
<feature type="region of interest" description="Disordered" evidence="7">
    <location>
        <begin position="1"/>
        <end position="37"/>
    </location>
</feature>
<evidence type="ECO:0000256" key="6">
    <source>
        <dbReference type="SAM" id="Coils"/>
    </source>
</evidence>
<dbReference type="GO" id="GO:0004673">
    <property type="term" value="F:protein histidine kinase activity"/>
    <property type="evidence" value="ECO:0007669"/>
    <property type="project" value="UniProtKB-EC"/>
</dbReference>
<evidence type="ECO:0000313" key="11">
    <source>
        <dbReference type="EMBL" id="OEV34041.1"/>
    </source>
</evidence>
<accession>A0A8H9HRB0</accession>
<sequence>MPGRPALHRSAASPKESALRARANRRPPTPKAPRRRPRLSLRSALLVLAVVPSLALVALWAVTSGATVFDFQRQAAQGMLAQKAGQPSNIVYYNLQEERRLSAEALARPGANTDQLRHQRQLTDDAVRQFQALSGESTENAPDDVRSAVAEARQAMGKLAEQRAAVDRGSVDQQTVFAYYTDLIAVDLRLFTALSHVDAGEVTWVSKTLVNSFWAKEMLAREDAVLARGWPSGRLSTADYQQVQQLIGAEDHLFTVQVVPYVPDGEAAAWHDLMNGPAWQAKAAVEQQLTRPTAAESNGTVRLPAAQDQWRQAVDQLNPQLVKAIETRTSAIVEVGKGTILDLLTRVVLTAVIGLITVVAVVIASWRISRSLRRRIKELQTQAEEMERTLPEVVDRLGRGEQVDAAAESREVTTGEHGNGTDELARLGQTLNLARSAALEAAVRQADQHRGFERLLQRIARRTQLLIGRQLRKLDELERRHEDPEVLEGLFDLDHLTARLRRYEENLVIMAGGQPQRRWRKPVPLLDVLRSAQGEVQDYRRIVIDVEGHPWLSERAVGPVAHVLAELMENATTFSKPPTPVEVRAAMVGRGLAVEIEDRGLGMDPEQYDAANELMSRPPRTDVLARADDIRLGFYVVARLAALTGLKIEFRPSAFGGTRVVVLVPDELVIDGDAGLPDAAPAEPIPLVRRSRRAVRSASDEAPQPTGPLAPPVAPVEAFGQAEAFGSGRALVNGGTVGNGGALTNGTAVANGGPVECVAEAFQDPAYHQEQQPYPPGLAEQPIQHSSPADPPPVYAVAPPGHGAPGVPSTPAGPPVPAAPNTQAGPPPGPGAAPAPAPDAPAPAYPDIAYARVTEAEAPYADEQYRPADHYRLAERRRGREYPSAVPLSPVEGGQPPLPQRVRQASLAAELRVPPPARQQWVEPTAGQPAGPSHQPVPPGNGRPVRRSGATIGAFQRQSRAARAQDSVEHPLPASATPPAPPALPAGPPAPASAPSPWALPAAEPRTTRTDDQP</sequence>
<dbReference type="SMART" id="SM00387">
    <property type="entry name" value="HATPase_c"/>
    <property type="match status" value="1"/>
</dbReference>
<dbReference type="GeneID" id="97485677"/>
<dbReference type="SUPFAM" id="SSF55874">
    <property type="entry name" value="ATPase domain of HSP90 chaperone/DNA topoisomerase II/histidine kinase"/>
    <property type="match status" value="1"/>
</dbReference>
<dbReference type="InterPro" id="IPR003594">
    <property type="entry name" value="HATPase_dom"/>
</dbReference>
<keyword evidence="4" id="KW-0808">Transferase</keyword>
<comment type="caution">
    <text evidence="11">The sequence shown here is derived from an EMBL/GenBank/DDBJ whole genome shotgun (WGS) entry which is preliminary data.</text>
</comment>
<keyword evidence="3" id="KW-0597">Phosphoprotein</keyword>
<evidence type="ECO:0000256" key="5">
    <source>
        <dbReference type="ARBA" id="ARBA00022777"/>
    </source>
</evidence>
<evidence type="ECO:0000256" key="7">
    <source>
        <dbReference type="SAM" id="MobiDB-lite"/>
    </source>
</evidence>
<feature type="compositionally biased region" description="Low complexity" evidence="7">
    <location>
        <begin position="795"/>
        <end position="807"/>
    </location>
</feature>
<proteinExistence type="predicted"/>
<keyword evidence="12" id="KW-1185">Reference proteome</keyword>
<reference evidence="11" key="3">
    <citation type="submission" date="2016-08" db="EMBL/GenBank/DDBJ databases">
        <title>Sequencing, Assembly and Comparative Genomics of S. aureofaciens ATCC 10762.</title>
        <authorList>
            <person name="Gradnigo J.S."/>
            <person name="Johnson N."/>
            <person name="Somerville G.A."/>
        </authorList>
    </citation>
    <scope>NUCLEOTIDE SEQUENCE [LARGE SCALE GENOMIC DNA]</scope>
    <source>
        <strain evidence="11">ATCC 10762</strain>
    </source>
</reference>
<evidence type="ECO:0000259" key="9">
    <source>
        <dbReference type="SMART" id="SM00387"/>
    </source>
</evidence>
<keyword evidence="8" id="KW-0472">Membrane</keyword>
<reference evidence="10" key="1">
    <citation type="journal article" date="2014" name="Int. J. Syst. Evol. Microbiol.">
        <title>Complete genome sequence of Corynebacterium casei LMG S-19264T (=DSM 44701T), isolated from a smear-ripened cheese.</title>
        <authorList>
            <consortium name="US DOE Joint Genome Institute (JGI-PGF)"/>
            <person name="Walter F."/>
            <person name="Albersmeier A."/>
            <person name="Kalinowski J."/>
            <person name="Ruckert C."/>
        </authorList>
    </citation>
    <scope>NUCLEOTIDE SEQUENCE</scope>
    <source>
        <strain evidence="10">JCM 4434</strain>
    </source>
</reference>
<reference evidence="10" key="5">
    <citation type="submission" date="2020-09" db="EMBL/GenBank/DDBJ databases">
        <authorList>
            <person name="Sun Q."/>
            <person name="Ohkuma M."/>
        </authorList>
    </citation>
    <scope>NUCLEOTIDE SEQUENCE</scope>
    <source>
        <strain evidence="10">JCM 4434</strain>
    </source>
</reference>
<name>A0A1E7N045_KITAU</name>
<reference evidence="12" key="4">
    <citation type="submission" date="2016-08" db="EMBL/GenBank/DDBJ databases">
        <title>Sequencing, assembly and comparative genomics of S. aureofaciens ATCC 10762.</title>
        <authorList>
            <person name="Gradnigo J.S."/>
            <person name="Johnson N."/>
            <person name="Somerville G.A."/>
        </authorList>
    </citation>
    <scope>NUCLEOTIDE SEQUENCE [LARGE SCALE GENOMIC DNA]</scope>
    <source>
        <strain evidence="12">ATCC 10762 / DSM 40127 / CCM 3239 / JCM 4008 / LMG 5968 / NBRC 12843 / NCIMB 8234 / A-377</strain>
    </source>
</reference>
<evidence type="ECO:0000256" key="2">
    <source>
        <dbReference type="ARBA" id="ARBA00012438"/>
    </source>
</evidence>
<feature type="domain" description="Histidine kinase/HSP90-like ATPase" evidence="9">
    <location>
        <begin position="555"/>
        <end position="668"/>
    </location>
</feature>
<dbReference type="InterPro" id="IPR013587">
    <property type="entry name" value="Nitrate/nitrite_sensing"/>
</dbReference>
<keyword evidence="5" id="KW-0418">Kinase</keyword>
<keyword evidence="8" id="KW-0812">Transmembrane</keyword>
<dbReference type="GO" id="GO:0005886">
    <property type="term" value="C:plasma membrane"/>
    <property type="evidence" value="ECO:0007669"/>
    <property type="project" value="TreeGrafter"/>
</dbReference>
<dbReference type="AlphaFoldDB" id="A0A1E7N045"/>
<dbReference type="Pfam" id="PF02518">
    <property type="entry name" value="HATPase_c"/>
    <property type="match status" value="1"/>
</dbReference>
<dbReference type="RefSeq" id="WP_063737982.1">
    <property type="nucleotide sequence ID" value="NZ_BMUB01000005.1"/>
</dbReference>
<feature type="region of interest" description="Disordered" evidence="7">
    <location>
        <begin position="879"/>
        <end position="899"/>
    </location>
</feature>
<evidence type="ECO:0000256" key="8">
    <source>
        <dbReference type="SAM" id="Phobius"/>
    </source>
</evidence>
<feature type="region of interest" description="Disordered" evidence="7">
    <location>
        <begin position="692"/>
        <end position="711"/>
    </location>
</feature>
<comment type="catalytic activity">
    <reaction evidence="1">
        <text>ATP + protein L-histidine = ADP + protein N-phospho-L-histidine.</text>
        <dbReference type="EC" id="2.7.13.3"/>
    </reaction>
</comment>
<feature type="coiled-coil region" evidence="6">
    <location>
        <begin position="369"/>
        <end position="396"/>
    </location>
</feature>
<dbReference type="Gene3D" id="3.30.565.10">
    <property type="entry name" value="Histidine kinase-like ATPase, C-terminal domain"/>
    <property type="match status" value="1"/>
</dbReference>
<dbReference type="PANTHER" id="PTHR45436:SF5">
    <property type="entry name" value="SENSOR HISTIDINE KINASE TRCS"/>
    <property type="match status" value="1"/>
</dbReference>
<feature type="compositionally biased region" description="Low complexity" evidence="7">
    <location>
        <begin position="956"/>
        <end position="975"/>
    </location>
</feature>
<keyword evidence="6" id="KW-0175">Coiled coil</keyword>
<dbReference type="EMBL" id="JPRF03000054">
    <property type="protein sequence ID" value="OEV34041.1"/>
    <property type="molecule type" value="Genomic_DNA"/>
</dbReference>
<evidence type="ECO:0000313" key="12">
    <source>
        <dbReference type="Proteomes" id="UP000037395"/>
    </source>
</evidence>
<feature type="compositionally biased region" description="Pro residues" evidence="7">
    <location>
        <begin position="825"/>
        <end position="844"/>
    </location>
</feature>
<reference evidence="11 12" key="2">
    <citation type="submission" date="2014-07" db="EMBL/GenBank/DDBJ databases">
        <authorList>
            <person name="Zhang J.E."/>
            <person name="Yang H."/>
            <person name="Guo J."/>
            <person name="Deng Z."/>
            <person name="Luo H."/>
            <person name="Luo M."/>
            <person name="Zhao B."/>
        </authorList>
    </citation>
    <scope>NUCLEOTIDE SEQUENCE [LARGE SCALE GENOMIC DNA]</scope>
    <source>
        <strain evidence="11">ATCC 10762</strain>
        <strain evidence="12">ATCC 10762 / DSM 40127 / CCM 3239 / JCM 4008 / LMG 5968 / NBRC 12843 / NCIMB 8234 / A-377</strain>
    </source>
</reference>
<evidence type="ECO:0000256" key="3">
    <source>
        <dbReference type="ARBA" id="ARBA00022553"/>
    </source>
</evidence>
<dbReference type="GO" id="GO:0000160">
    <property type="term" value="P:phosphorelay signal transduction system"/>
    <property type="evidence" value="ECO:0007669"/>
    <property type="project" value="TreeGrafter"/>
</dbReference>
<dbReference type="Pfam" id="PF08376">
    <property type="entry name" value="NIT"/>
    <property type="match status" value="1"/>
</dbReference>
<evidence type="ECO:0000256" key="1">
    <source>
        <dbReference type="ARBA" id="ARBA00000085"/>
    </source>
</evidence>
<keyword evidence="8" id="KW-1133">Transmembrane helix</keyword>
<feature type="compositionally biased region" description="Pro residues" evidence="7">
    <location>
        <begin position="976"/>
        <end position="994"/>
    </location>
</feature>
<gene>
    <name evidence="10" type="ORF">GCM10010502_25690</name>
    <name evidence="11" type="ORF">HS99_0011395</name>
</gene>
<dbReference type="EC" id="2.7.13.3" evidence="2"/>
<dbReference type="InterPro" id="IPR036890">
    <property type="entry name" value="HATPase_C_sf"/>
</dbReference>
<dbReference type="Proteomes" id="UP000610124">
    <property type="component" value="Unassembled WGS sequence"/>
</dbReference>
<feature type="transmembrane region" description="Helical" evidence="8">
    <location>
        <begin position="347"/>
        <end position="368"/>
    </location>
</feature>
<dbReference type="Proteomes" id="UP000037395">
    <property type="component" value="Unassembled WGS sequence"/>
</dbReference>
<evidence type="ECO:0000313" key="10">
    <source>
        <dbReference type="EMBL" id="GGU72946.1"/>
    </source>
</evidence>
<feature type="region of interest" description="Disordered" evidence="7">
    <location>
        <begin position="769"/>
        <end position="844"/>
    </location>
</feature>
<dbReference type="PANTHER" id="PTHR45436">
    <property type="entry name" value="SENSOR HISTIDINE KINASE YKOH"/>
    <property type="match status" value="1"/>
</dbReference>